<organism evidence="2">
    <name type="scientific">uncultured Solirubrobacteraceae bacterium</name>
    <dbReference type="NCBI Taxonomy" id="1162706"/>
    <lineage>
        <taxon>Bacteria</taxon>
        <taxon>Bacillati</taxon>
        <taxon>Actinomycetota</taxon>
        <taxon>Thermoleophilia</taxon>
        <taxon>Solirubrobacterales</taxon>
        <taxon>Solirubrobacteraceae</taxon>
        <taxon>environmental samples</taxon>
    </lineage>
</organism>
<dbReference type="GO" id="GO:0016787">
    <property type="term" value="F:hydrolase activity"/>
    <property type="evidence" value="ECO:0007669"/>
    <property type="project" value="UniProtKB-KW"/>
</dbReference>
<protein>
    <submittedName>
        <fullName evidence="2">MBL-fold metallo-hydrolase superfamily</fullName>
    </submittedName>
</protein>
<feature type="region of interest" description="Disordered" evidence="1">
    <location>
        <begin position="1"/>
        <end position="212"/>
    </location>
</feature>
<feature type="non-terminal residue" evidence="2">
    <location>
        <position position="212"/>
    </location>
</feature>
<feature type="non-terminal residue" evidence="2">
    <location>
        <position position="1"/>
    </location>
</feature>
<accession>A0A6J4SHR4</accession>
<sequence length="212" mass="23588">GRRDVHRRTRAGELLPPAHGLRRSHGGHRRSRGGAREAPGRHPDDGSHPGGDPADAHAFRPRRRRRTDREGHGRSRLLPRTGASRAGRHHGLRPLRGLRPVSELGRGAHRQGRGAPEPRGPRDRRALHPGPLAGPRHLRLPRPWRAGLRRRALRELRRPHRPSRGRSWRAHGLHRDAARRLSAGNDRAPGPHGHDDARPGAGDEPVPAVLRV</sequence>
<feature type="compositionally biased region" description="Basic residues" evidence="1">
    <location>
        <begin position="20"/>
        <end position="33"/>
    </location>
</feature>
<dbReference type="AlphaFoldDB" id="A0A6J4SHR4"/>
<feature type="compositionally biased region" description="Basic and acidic residues" evidence="1">
    <location>
        <begin position="34"/>
        <end position="47"/>
    </location>
</feature>
<name>A0A6J4SHR4_9ACTN</name>
<reference evidence="2" key="1">
    <citation type="submission" date="2020-02" db="EMBL/GenBank/DDBJ databases">
        <authorList>
            <person name="Meier V. D."/>
        </authorList>
    </citation>
    <scope>NUCLEOTIDE SEQUENCE</scope>
    <source>
        <strain evidence="2">AVDCRST_MAG53</strain>
    </source>
</reference>
<feature type="compositionally biased region" description="Basic residues" evidence="1">
    <location>
        <begin position="136"/>
        <end position="172"/>
    </location>
</feature>
<proteinExistence type="predicted"/>
<evidence type="ECO:0000313" key="2">
    <source>
        <dbReference type="EMBL" id="CAA9498841.1"/>
    </source>
</evidence>
<evidence type="ECO:0000256" key="1">
    <source>
        <dbReference type="SAM" id="MobiDB-lite"/>
    </source>
</evidence>
<gene>
    <name evidence="2" type="ORF">AVDCRST_MAG53-2286</name>
</gene>
<dbReference type="EMBL" id="CADCVR010000058">
    <property type="protein sequence ID" value="CAA9498841.1"/>
    <property type="molecule type" value="Genomic_DNA"/>
</dbReference>
<keyword evidence="2" id="KW-0378">Hydrolase</keyword>